<organism evidence="1 2">
    <name type="scientific">Paramagnetospirillum marisnigri</name>
    <dbReference type="NCBI Taxonomy" id="1285242"/>
    <lineage>
        <taxon>Bacteria</taxon>
        <taxon>Pseudomonadati</taxon>
        <taxon>Pseudomonadota</taxon>
        <taxon>Alphaproteobacteria</taxon>
        <taxon>Rhodospirillales</taxon>
        <taxon>Magnetospirillaceae</taxon>
        <taxon>Paramagnetospirillum</taxon>
    </lineage>
</organism>
<dbReference type="SUPFAM" id="SSF52091">
    <property type="entry name" value="SpoIIaa-like"/>
    <property type="match status" value="1"/>
</dbReference>
<evidence type="ECO:0000313" key="2">
    <source>
        <dbReference type="Proteomes" id="UP000078428"/>
    </source>
</evidence>
<evidence type="ECO:0000313" key="1">
    <source>
        <dbReference type="EMBL" id="OAN42946.1"/>
    </source>
</evidence>
<dbReference type="AlphaFoldDB" id="A0A178M4F7"/>
<comment type="caution">
    <text evidence="1">The sequence shown here is derived from an EMBL/GenBank/DDBJ whole genome shotgun (WGS) entry which is preliminary data.</text>
</comment>
<dbReference type="EMBL" id="LWQT01000131">
    <property type="protein sequence ID" value="OAN42946.1"/>
    <property type="molecule type" value="Genomic_DNA"/>
</dbReference>
<reference evidence="1 2" key="1">
    <citation type="submission" date="2016-04" db="EMBL/GenBank/DDBJ databases">
        <title>Draft genome sequence of freshwater magnetotactic bacteria Magnetospirillum marisnigri SP-1 and Magnetospirillum moscoviense BB-1.</title>
        <authorList>
            <person name="Koziaeva V."/>
            <person name="Dziuba M.V."/>
            <person name="Ivanov T.M."/>
            <person name="Kuznetsov B."/>
            <person name="Grouzdev D.S."/>
        </authorList>
    </citation>
    <scope>NUCLEOTIDE SEQUENCE [LARGE SCALE GENOMIC DNA]</scope>
    <source>
        <strain evidence="1 2">SP-1</strain>
    </source>
</reference>
<dbReference type="Proteomes" id="UP000078428">
    <property type="component" value="Unassembled WGS sequence"/>
</dbReference>
<keyword evidence="2" id="KW-1185">Reference proteome</keyword>
<evidence type="ECO:0008006" key="3">
    <source>
        <dbReference type="Google" id="ProtNLM"/>
    </source>
</evidence>
<proteinExistence type="predicted"/>
<dbReference type="InterPro" id="IPR036513">
    <property type="entry name" value="STAS_dom_sf"/>
</dbReference>
<name>A0A178M4F7_9PROT</name>
<sequence>MACDFGHDRDGTVIHLLGSINEQDLDVIQHHFDQAAGQGDTAVILDFSRIRQFPPSLPAMVGALRLQARRLGISVELRQFPFDGTKTATRHAGAQ</sequence>
<gene>
    <name evidence="1" type="ORF">A6A04_09580</name>
</gene>
<dbReference type="RefSeq" id="WP_068495938.1">
    <property type="nucleotide sequence ID" value="NZ_LWQT01000131.1"/>
</dbReference>
<protein>
    <recommendedName>
        <fullName evidence="3">STAS domain-containing protein</fullName>
    </recommendedName>
</protein>
<dbReference type="STRING" id="1285242.A6A04_09580"/>
<accession>A0A178M4F7</accession>